<evidence type="ECO:0000313" key="2">
    <source>
        <dbReference type="EMBL" id="CAD7698208.1"/>
    </source>
</evidence>
<feature type="region of interest" description="Disordered" evidence="1">
    <location>
        <begin position="211"/>
        <end position="231"/>
    </location>
</feature>
<feature type="compositionally biased region" description="Gly residues" evidence="1">
    <location>
        <begin position="614"/>
        <end position="633"/>
    </location>
</feature>
<feature type="region of interest" description="Disordered" evidence="1">
    <location>
        <begin position="61"/>
        <end position="112"/>
    </location>
</feature>
<comment type="caution">
    <text evidence="2">The sequence shown here is derived from an EMBL/GenBank/DDBJ whole genome shotgun (WGS) entry which is preliminary data.</text>
</comment>
<feature type="compositionally biased region" description="Basic and acidic residues" evidence="1">
    <location>
        <begin position="87"/>
        <end position="100"/>
    </location>
</feature>
<evidence type="ECO:0000256" key="1">
    <source>
        <dbReference type="SAM" id="MobiDB-lite"/>
    </source>
</evidence>
<name>A0A8S1IWD5_9CHLO</name>
<feature type="region of interest" description="Disordered" evidence="1">
    <location>
        <begin position="379"/>
        <end position="485"/>
    </location>
</feature>
<feature type="compositionally biased region" description="Gly residues" evidence="1">
    <location>
        <begin position="469"/>
        <end position="481"/>
    </location>
</feature>
<feature type="compositionally biased region" description="Low complexity" evidence="1">
    <location>
        <begin position="420"/>
        <end position="446"/>
    </location>
</feature>
<protein>
    <submittedName>
        <fullName evidence="2">Uncharacterized protein</fullName>
    </submittedName>
</protein>
<feature type="region of interest" description="Disordered" evidence="1">
    <location>
        <begin position="563"/>
        <end position="589"/>
    </location>
</feature>
<accession>A0A8S1IWD5</accession>
<dbReference type="EMBL" id="CAJHUC010000788">
    <property type="protein sequence ID" value="CAD7698208.1"/>
    <property type="molecule type" value="Genomic_DNA"/>
</dbReference>
<proteinExistence type="predicted"/>
<gene>
    <name evidence="2" type="ORF">OSTQU699_LOCUS3569</name>
</gene>
<dbReference type="Proteomes" id="UP000708148">
    <property type="component" value="Unassembled WGS sequence"/>
</dbReference>
<keyword evidence="3" id="KW-1185">Reference proteome</keyword>
<sequence length="692" mass="70681">MPPRGCSARFPIRVRLGSSRKAPEVIPPALPRAEDDSRIFPRENRRRAPLTPVVLCADGAGGSIPRMSDRTPGGAIPAVVGLGPGQDGERGAQSHGEGRPSADGGAVEPQGCDVGGRVVPSLEMTAKFIANRQPHARGGAPGLKDIALPLHGPFPGAGSVAEAVASAGARLSSLRFGPPCAEDVAGSPADCPAPGVPQDATAARLPAAPVEGGPSWNGYERPPSGGASQLMESAPPAEVACPKYDIGRYLAVNTMPHAHRHKFFHQAMEAGSPPGPARECAAMQMPIDVPTQAINARSVGATPPAGGGPRLSPSEVAWRLSREFQALRSRVPMHSFDVATDLATAFPSTVPIATALWLQHDGASRAFFEGMKVRERLAEPEARAGDEENPALGGPAPDRGASSLSHRDTTPSSSGEPSDGDAPAAPAASPCAQDDGPDSLGPSPGGRQPDRTPPRGTHGHLSPSKEAGRSGGSRGPGGGTGSSCFVLQGLRDASILKGVAGGEGPGARPEAGPLPGRDVCRVVSAQANAKDGFRLGPGHTKIRYINSCGEREVVWLAGREGKRARGPGFTPRHAPKPGPPGDGSEFLARTPPSKVRRIGVPLEVSCPAPRPHVQGGGAPQGGQAGDGRDGGLGLREASYSLSAPLDALEELLSEEIGSRLVGDGLRGLFSPAREGGGGLAAGRPLDQARVDC</sequence>
<feature type="region of interest" description="Disordered" evidence="1">
    <location>
        <begin position="672"/>
        <end position="692"/>
    </location>
</feature>
<dbReference type="AlphaFoldDB" id="A0A8S1IWD5"/>
<reference evidence="2" key="1">
    <citation type="submission" date="2020-12" db="EMBL/GenBank/DDBJ databases">
        <authorList>
            <person name="Iha C."/>
        </authorList>
    </citation>
    <scope>NUCLEOTIDE SEQUENCE</scope>
</reference>
<feature type="region of interest" description="Disordered" evidence="1">
    <location>
        <begin position="608"/>
        <end position="633"/>
    </location>
</feature>
<evidence type="ECO:0000313" key="3">
    <source>
        <dbReference type="Proteomes" id="UP000708148"/>
    </source>
</evidence>
<organism evidence="2 3">
    <name type="scientific">Ostreobium quekettii</name>
    <dbReference type="NCBI Taxonomy" id="121088"/>
    <lineage>
        <taxon>Eukaryota</taxon>
        <taxon>Viridiplantae</taxon>
        <taxon>Chlorophyta</taxon>
        <taxon>core chlorophytes</taxon>
        <taxon>Ulvophyceae</taxon>
        <taxon>TCBD clade</taxon>
        <taxon>Bryopsidales</taxon>
        <taxon>Ostreobineae</taxon>
        <taxon>Ostreobiaceae</taxon>
        <taxon>Ostreobium</taxon>
    </lineage>
</organism>